<sequence>MTAQEAISEGAFTLAPGLGGIPLEFLGYEPEILASKQTAYLGTALNGMSPIYDVSGPDALAFLRSVCINSFKNFHVGQIRHAVLCNDKGQILTDGVIAHIEDGVYRTYWLAPTLDYRLINSGMDVTGTDQSFNEFFFQIAGPRSLEVLEAAAQEDLHDIAFGRHRMSNIAGIPVRVLRLGMAGTLAYEVHGAMSDTEAVYRAIWEAGQPFGLVKQGQTAYLMQHTEAGFPNINLHYPLPWYEEADMAAYFDTQPMQNFYNKYRHFFGSVGPDAEARFVTPFQVGWGKMVDFSHDFIGKEALQREAEADHWATVTLVWNEEDIADVVASKYRGHEVEPYDRIDDRPYDIYFNLGGQIGFGYHADWVLADGERIGTSTGRINSVYYRRMISIGFIDKRYAAEGTELTVLWGRPGTPQKEIRVTVGRYPYFDLTNNNAVDVSTIPRFALSGLTE</sequence>
<evidence type="ECO:0000313" key="3">
    <source>
        <dbReference type="Proteomes" id="UP001139289"/>
    </source>
</evidence>
<organism evidence="2 3">
    <name type="scientific">Microbacterium tenebrionis</name>
    <dbReference type="NCBI Taxonomy" id="2830665"/>
    <lineage>
        <taxon>Bacteria</taxon>
        <taxon>Bacillati</taxon>
        <taxon>Actinomycetota</taxon>
        <taxon>Actinomycetes</taxon>
        <taxon>Micrococcales</taxon>
        <taxon>Microbacteriaceae</taxon>
        <taxon>Microbacterium</taxon>
    </lineage>
</organism>
<keyword evidence="3" id="KW-1185">Reference proteome</keyword>
<dbReference type="PANTHER" id="PTHR43757:SF2">
    <property type="entry name" value="AMINOMETHYLTRANSFERASE, MITOCHONDRIAL"/>
    <property type="match status" value="1"/>
</dbReference>
<dbReference type="SUPFAM" id="SSF101790">
    <property type="entry name" value="Aminomethyltransferase beta-barrel domain"/>
    <property type="match status" value="1"/>
</dbReference>
<dbReference type="PANTHER" id="PTHR43757">
    <property type="entry name" value="AMINOMETHYLTRANSFERASE"/>
    <property type="match status" value="1"/>
</dbReference>
<dbReference type="InterPro" id="IPR028896">
    <property type="entry name" value="GcvT/YgfZ/DmdA"/>
</dbReference>
<dbReference type="Proteomes" id="UP001139289">
    <property type="component" value="Unassembled WGS sequence"/>
</dbReference>
<dbReference type="RefSeq" id="WP_227531020.1">
    <property type="nucleotide sequence ID" value="NZ_JAGTTM010000004.1"/>
</dbReference>
<dbReference type="Pfam" id="PF01571">
    <property type="entry name" value="GCV_T"/>
    <property type="match status" value="1"/>
</dbReference>
<comment type="caution">
    <text evidence="2">The sequence shown here is derived from an EMBL/GenBank/DDBJ whole genome shotgun (WGS) entry which is preliminary data.</text>
</comment>
<proteinExistence type="predicted"/>
<dbReference type="InterPro" id="IPR006222">
    <property type="entry name" value="GCVT_N"/>
</dbReference>
<dbReference type="Gene3D" id="3.30.1360.120">
    <property type="entry name" value="Probable tRNA modification gtpase trme, domain 1"/>
    <property type="match status" value="1"/>
</dbReference>
<dbReference type="EMBL" id="JAGTTM010000004">
    <property type="protein sequence ID" value="MCC2030065.1"/>
    <property type="molecule type" value="Genomic_DNA"/>
</dbReference>
<name>A0A9X1LR63_9MICO</name>
<reference evidence="2" key="1">
    <citation type="submission" date="2021-04" db="EMBL/GenBank/DDBJ databases">
        <title>Microbacterium tenobrionis sp. nov. and Microbacterium allomyrinae sp. nov., isolated from larvae of Tenobrio molitor and Allomyrina dichotoma, respectively.</title>
        <authorList>
            <person name="Lee S.D."/>
        </authorList>
    </citation>
    <scope>NUCLEOTIDE SEQUENCE</scope>
    <source>
        <strain evidence="2">YMB-B2</strain>
    </source>
</reference>
<accession>A0A9X1LR63</accession>
<dbReference type="SUPFAM" id="SSF103025">
    <property type="entry name" value="Folate-binding domain"/>
    <property type="match status" value="1"/>
</dbReference>
<evidence type="ECO:0000313" key="2">
    <source>
        <dbReference type="EMBL" id="MCC2030065.1"/>
    </source>
</evidence>
<evidence type="ECO:0000259" key="1">
    <source>
        <dbReference type="Pfam" id="PF01571"/>
    </source>
</evidence>
<dbReference type="InterPro" id="IPR027266">
    <property type="entry name" value="TrmE/GcvT-like"/>
</dbReference>
<dbReference type="AlphaFoldDB" id="A0A9X1LR63"/>
<protein>
    <submittedName>
        <fullName evidence="2">Aminomethyltransferase family protein</fullName>
    </submittedName>
</protein>
<dbReference type="InterPro" id="IPR029043">
    <property type="entry name" value="GcvT/YgfZ_C"/>
</dbReference>
<feature type="domain" description="GCVT N-terminal" evidence="1">
    <location>
        <begin position="52"/>
        <end position="231"/>
    </location>
</feature>
<gene>
    <name evidence="2" type="ORF">KEC56_11165</name>
</gene>